<dbReference type="InterPro" id="IPR029033">
    <property type="entry name" value="His_PPase_superfam"/>
</dbReference>
<accession>A0A5D4QVB1</accession>
<dbReference type="RefSeq" id="WP_148976858.1">
    <property type="nucleotide sequence ID" value="NZ_JBNIKT010000048.1"/>
</dbReference>
<comment type="caution">
    <text evidence="3">The sequence shown here is derived from an EMBL/GenBank/DDBJ whole genome shotgun (WGS) entry which is preliminary data.</text>
</comment>
<feature type="active site" description="Proton donor/acceptor" evidence="1">
    <location>
        <position position="83"/>
    </location>
</feature>
<dbReference type="Proteomes" id="UP000322139">
    <property type="component" value="Unassembled WGS sequence"/>
</dbReference>
<dbReference type="Gene3D" id="3.40.50.1240">
    <property type="entry name" value="Phosphoglycerate mutase-like"/>
    <property type="match status" value="1"/>
</dbReference>
<evidence type="ECO:0000256" key="2">
    <source>
        <dbReference type="PIRSR" id="PIRSR613078-2"/>
    </source>
</evidence>
<dbReference type="EMBL" id="VTER01000015">
    <property type="protein sequence ID" value="TYS42967.1"/>
    <property type="molecule type" value="Genomic_DNA"/>
</dbReference>
<feature type="active site" description="Tele-phosphohistidine intermediate" evidence="1">
    <location>
        <position position="9"/>
    </location>
</feature>
<dbReference type="SMART" id="SM00855">
    <property type="entry name" value="PGAM"/>
    <property type="match status" value="1"/>
</dbReference>
<organism evidence="3 4">
    <name type="scientific">Bacillus infantis</name>
    <dbReference type="NCBI Taxonomy" id="324767"/>
    <lineage>
        <taxon>Bacteria</taxon>
        <taxon>Bacillati</taxon>
        <taxon>Bacillota</taxon>
        <taxon>Bacilli</taxon>
        <taxon>Bacillales</taxon>
        <taxon>Bacillaceae</taxon>
        <taxon>Bacillus</taxon>
    </lineage>
</organism>
<dbReference type="InterPro" id="IPR050275">
    <property type="entry name" value="PGM_Phosphatase"/>
</dbReference>
<dbReference type="InterPro" id="IPR013078">
    <property type="entry name" value="His_Pase_superF_clade-1"/>
</dbReference>
<evidence type="ECO:0000256" key="1">
    <source>
        <dbReference type="PIRSR" id="PIRSR613078-1"/>
    </source>
</evidence>
<sequence>MLELLLIRHGQSEADLLGVHEGRADFPLTCLGRRQAGLLAEFITEHYPPDMIWASTLKRAYETAVITADRAGCGLKADERLMEFNNGVLAGMSREEAGIRYPEPPEGRKPHERIEKGESMLEMRFRAETVLSELLDDAEQKGFKRIAAVSHGGLISMLILALLGLPNTSTRLFATGDTGVHLFKLDHKRRVAMFLNSQRHLPDELLG</sequence>
<dbReference type="Pfam" id="PF00300">
    <property type="entry name" value="His_Phos_1"/>
    <property type="match status" value="1"/>
</dbReference>
<dbReference type="SUPFAM" id="SSF53254">
    <property type="entry name" value="Phosphoglycerate mutase-like"/>
    <property type="match status" value="1"/>
</dbReference>
<dbReference type="PANTHER" id="PTHR48100:SF1">
    <property type="entry name" value="HISTIDINE PHOSPHATASE FAMILY PROTEIN-RELATED"/>
    <property type="match status" value="1"/>
</dbReference>
<dbReference type="PANTHER" id="PTHR48100">
    <property type="entry name" value="BROAD-SPECIFICITY PHOSPHATASE YOR283W-RELATED"/>
    <property type="match status" value="1"/>
</dbReference>
<dbReference type="GO" id="GO:0016791">
    <property type="term" value="F:phosphatase activity"/>
    <property type="evidence" value="ECO:0007669"/>
    <property type="project" value="TreeGrafter"/>
</dbReference>
<protein>
    <submittedName>
        <fullName evidence="3">Histidine phosphatase family protein</fullName>
    </submittedName>
</protein>
<evidence type="ECO:0000313" key="4">
    <source>
        <dbReference type="Proteomes" id="UP000322139"/>
    </source>
</evidence>
<evidence type="ECO:0000313" key="3">
    <source>
        <dbReference type="EMBL" id="TYS42967.1"/>
    </source>
</evidence>
<gene>
    <name evidence="3" type="ORF">FZD51_22900</name>
</gene>
<dbReference type="AlphaFoldDB" id="A0A5D4QVB1"/>
<dbReference type="CDD" id="cd07067">
    <property type="entry name" value="HP_PGM_like"/>
    <property type="match status" value="1"/>
</dbReference>
<proteinExistence type="predicted"/>
<name>A0A5D4QVB1_9BACI</name>
<feature type="binding site" evidence="2">
    <location>
        <position position="59"/>
    </location>
    <ligand>
        <name>substrate</name>
    </ligand>
</feature>
<reference evidence="3 4" key="1">
    <citation type="submission" date="2019-08" db="EMBL/GenBank/DDBJ databases">
        <title>Bacillus genomes from the desert of Cuatro Cienegas, Coahuila.</title>
        <authorList>
            <person name="Olmedo-Alvarez G."/>
        </authorList>
    </citation>
    <scope>NUCLEOTIDE SEQUENCE [LARGE SCALE GENOMIC DNA]</scope>
    <source>
        <strain evidence="3 4">CH446_14T</strain>
    </source>
</reference>
<dbReference type="GO" id="GO:0005737">
    <property type="term" value="C:cytoplasm"/>
    <property type="evidence" value="ECO:0007669"/>
    <property type="project" value="TreeGrafter"/>
</dbReference>